<feature type="region of interest" description="Disordered" evidence="1">
    <location>
        <begin position="65"/>
        <end position="93"/>
    </location>
</feature>
<accession>A0A9D4A8R4</accession>
<protein>
    <submittedName>
        <fullName evidence="2">Uncharacterized protein</fullName>
    </submittedName>
</protein>
<feature type="compositionally biased region" description="Polar residues" evidence="1">
    <location>
        <begin position="68"/>
        <end position="82"/>
    </location>
</feature>
<comment type="caution">
    <text evidence="2">The sequence shown here is derived from an EMBL/GenBank/DDBJ whole genome shotgun (WGS) entry which is preliminary data.</text>
</comment>
<evidence type="ECO:0000256" key="1">
    <source>
        <dbReference type="SAM" id="MobiDB-lite"/>
    </source>
</evidence>
<dbReference type="Proteomes" id="UP000828251">
    <property type="component" value="Unassembled WGS sequence"/>
</dbReference>
<sequence length="129" mass="14539">MQNPPPAVGNIPCKNLLLDKANDNPPDLPPPPLQLLANMVRNERTLREYAQPNLGMVQGIRLGKVLNSPKNPTQKANKGNTNDIHEEPSKVDDELELEEVAKLTIKREREQTKEPIIAKVPFPLRLKER</sequence>
<organism evidence="2 3">
    <name type="scientific">Gossypium stocksii</name>
    <dbReference type="NCBI Taxonomy" id="47602"/>
    <lineage>
        <taxon>Eukaryota</taxon>
        <taxon>Viridiplantae</taxon>
        <taxon>Streptophyta</taxon>
        <taxon>Embryophyta</taxon>
        <taxon>Tracheophyta</taxon>
        <taxon>Spermatophyta</taxon>
        <taxon>Magnoliopsida</taxon>
        <taxon>eudicotyledons</taxon>
        <taxon>Gunneridae</taxon>
        <taxon>Pentapetalae</taxon>
        <taxon>rosids</taxon>
        <taxon>malvids</taxon>
        <taxon>Malvales</taxon>
        <taxon>Malvaceae</taxon>
        <taxon>Malvoideae</taxon>
        <taxon>Gossypium</taxon>
    </lineage>
</organism>
<dbReference type="AlphaFoldDB" id="A0A9D4A8R4"/>
<evidence type="ECO:0000313" key="2">
    <source>
        <dbReference type="EMBL" id="KAH1096919.1"/>
    </source>
</evidence>
<gene>
    <name evidence="2" type="ORF">J1N35_013840</name>
</gene>
<reference evidence="2 3" key="1">
    <citation type="journal article" date="2021" name="Plant Biotechnol. J.">
        <title>Multi-omics assisted identification of the key and species-specific regulatory components of drought-tolerant mechanisms in Gossypium stocksii.</title>
        <authorList>
            <person name="Yu D."/>
            <person name="Ke L."/>
            <person name="Zhang D."/>
            <person name="Wu Y."/>
            <person name="Sun Y."/>
            <person name="Mei J."/>
            <person name="Sun J."/>
            <person name="Sun Y."/>
        </authorList>
    </citation>
    <scope>NUCLEOTIDE SEQUENCE [LARGE SCALE GENOMIC DNA]</scope>
    <source>
        <strain evidence="3">cv. E1</strain>
        <tissue evidence="2">Leaf</tissue>
    </source>
</reference>
<keyword evidence="3" id="KW-1185">Reference proteome</keyword>
<dbReference type="EMBL" id="JAIQCV010000005">
    <property type="protein sequence ID" value="KAH1096919.1"/>
    <property type="molecule type" value="Genomic_DNA"/>
</dbReference>
<feature type="compositionally biased region" description="Basic and acidic residues" evidence="1">
    <location>
        <begin position="83"/>
        <end position="92"/>
    </location>
</feature>
<proteinExistence type="predicted"/>
<evidence type="ECO:0000313" key="3">
    <source>
        <dbReference type="Proteomes" id="UP000828251"/>
    </source>
</evidence>
<name>A0A9D4A8R4_9ROSI</name>